<gene>
    <name evidence="2" type="ORF">T190115A13A_40164</name>
</gene>
<protein>
    <submittedName>
        <fullName evidence="2">Uncharacterized protein</fullName>
    </submittedName>
</protein>
<feature type="region of interest" description="Disordered" evidence="1">
    <location>
        <begin position="107"/>
        <end position="127"/>
    </location>
</feature>
<feature type="compositionally biased region" description="Basic residues" evidence="1">
    <location>
        <begin position="117"/>
        <end position="127"/>
    </location>
</feature>
<evidence type="ECO:0000313" key="3">
    <source>
        <dbReference type="Proteomes" id="UP001497602"/>
    </source>
</evidence>
<dbReference type="EMBL" id="CAXJRC010000041">
    <property type="protein sequence ID" value="CAL2107642.1"/>
    <property type="molecule type" value="Genomic_DNA"/>
</dbReference>
<proteinExistence type="predicted"/>
<organism evidence="2 3">
    <name type="scientific">Tenacibaculum vairaonense</name>
    <dbReference type="NCBI Taxonomy" id="3137860"/>
    <lineage>
        <taxon>Bacteria</taxon>
        <taxon>Pseudomonadati</taxon>
        <taxon>Bacteroidota</taxon>
        <taxon>Flavobacteriia</taxon>
        <taxon>Flavobacteriales</taxon>
        <taxon>Flavobacteriaceae</taxon>
        <taxon>Tenacibaculum</taxon>
    </lineage>
</organism>
<accession>A0ABP1FEL1</accession>
<sequence>MSNNFLKVIVFIISFTFINPIKCIAQNEVDSISIRKVLKKDKPTTLQPEREHRKKDYKSIRRKIVSDKIAAKKKRNEELMKIRKERTEQKRKRIALKKKLIKEKKALRKKKLEEARKKKLRKQKEKA</sequence>
<reference evidence="2 3" key="1">
    <citation type="submission" date="2024-05" db="EMBL/GenBank/DDBJ databases">
        <authorList>
            <person name="Duchaud E."/>
        </authorList>
    </citation>
    <scope>NUCLEOTIDE SEQUENCE [LARGE SCALE GENOMIC DNA]</scope>
    <source>
        <strain evidence="2">Ena-SAMPLE-TAB-13-05-2024-13:56:06:370-140305</strain>
    </source>
</reference>
<dbReference type="RefSeq" id="WP_348739247.1">
    <property type="nucleotide sequence ID" value="NZ_CAXJRC010000041.1"/>
</dbReference>
<name>A0ABP1FEL1_9FLAO</name>
<evidence type="ECO:0000313" key="2">
    <source>
        <dbReference type="EMBL" id="CAL2107642.1"/>
    </source>
</evidence>
<keyword evidence="3" id="KW-1185">Reference proteome</keyword>
<evidence type="ECO:0000256" key="1">
    <source>
        <dbReference type="SAM" id="MobiDB-lite"/>
    </source>
</evidence>
<comment type="caution">
    <text evidence="2">The sequence shown here is derived from an EMBL/GenBank/DDBJ whole genome shotgun (WGS) entry which is preliminary data.</text>
</comment>
<dbReference type="Proteomes" id="UP001497602">
    <property type="component" value="Unassembled WGS sequence"/>
</dbReference>